<evidence type="ECO:0000256" key="4">
    <source>
        <dbReference type="ARBA" id="ARBA00022475"/>
    </source>
</evidence>
<keyword evidence="8" id="KW-0677">Repeat</keyword>
<keyword evidence="10" id="KW-0418">Kinase</keyword>
<evidence type="ECO:0000256" key="13">
    <source>
        <dbReference type="ARBA" id="ARBA00023136"/>
    </source>
</evidence>
<keyword evidence="12" id="KW-1133">Transmembrane helix</keyword>
<name>A0A8K1CFA5_PYTOL</name>
<evidence type="ECO:0000256" key="15">
    <source>
        <dbReference type="ARBA" id="ARBA00023157"/>
    </source>
</evidence>
<evidence type="ECO:0000256" key="10">
    <source>
        <dbReference type="ARBA" id="ARBA00022777"/>
    </source>
</evidence>
<dbReference type="InterPro" id="IPR013783">
    <property type="entry name" value="Ig-like_fold"/>
</dbReference>
<keyword evidence="3" id="KW-0880">Kelch repeat</keyword>
<evidence type="ECO:0000256" key="1">
    <source>
        <dbReference type="ARBA" id="ARBA00004251"/>
    </source>
</evidence>
<dbReference type="GO" id="GO:0005524">
    <property type="term" value="F:ATP binding"/>
    <property type="evidence" value="ECO:0007669"/>
    <property type="project" value="UniProtKB-KW"/>
</dbReference>
<keyword evidence="6" id="KW-0812">Transmembrane</keyword>
<evidence type="ECO:0000256" key="16">
    <source>
        <dbReference type="ARBA" id="ARBA00023170"/>
    </source>
</evidence>
<protein>
    <recommendedName>
        <fullName evidence="2">receptor protein-tyrosine kinase</fullName>
        <ecNumber evidence="2">2.7.10.1</ecNumber>
    </recommendedName>
</protein>
<dbReference type="SUPFAM" id="SSF117281">
    <property type="entry name" value="Kelch motif"/>
    <property type="match status" value="1"/>
</dbReference>
<keyword evidence="7" id="KW-0732">Signal</keyword>
<evidence type="ECO:0000256" key="3">
    <source>
        <dbReference type="ARBA" id="ARBA00022441"/>
    </source>
</evidence>
<organism evidence="20 21">
    <name type="scientific">Pythium oligandrum</name>
    <name type="common">Mycoparasitic fungus</name>
    <dbReference type="NCBI Taxonomy" id="41045"/>
    <lineage>
        <taxon>Eukaryota</taxon>
        <taxon>Sar</taxon>
        <taxon>Stramenopiles</taxon>
        <taxon>Oomycota</taxon>
        <taxon>Peronosporomycetes</taxon>
        <taxon>Pythiales</taxon>
        <taxon>Pythiaceae</taxon>
        <taxon>Pythium</taxon>
    </lineage>
</organism>
<dbReference type="Pfam" id="PF01344">
    <property type="entry name" value="Kelch_1"/>
    <property type="match status" value="1"/>
</dbReference>
<evidence type="ECO:0000259" key="19">
    <source>
        <dbReference type="PROSITE" id="PS50853"/>
    </source>
</evidence>
<keyword evidence="13" id="KW-0472">Membrane</keyword>
<feature type="domain" description="Fibronectin type-III" evidence="19">
    <location>
        <begin position="710"/>
        <end position="808"/>
    </location>
</feature>
<evidence type="ECO:0000256" key="7">
    <source>
        <dbReference type="ARBA" id="ARBA00022729"/>
    </source>
</evidence>
<comment type="subcellular location">
    <subcellularLocation>
        <location evidence="1">Cell membrane</location>
        <topology evidence="1">Single-pass type I membrane protein</topology>
    </subcellularLocation>
</comment>
<evidence type="ECO:0000256" key="8">
    <source>
        <dbReference type="ARBA" id="ARBA00022737"/>
    </source>
</evidence>
<keyword evidence="5" id="KW-0808">Transferase</keyword>
<evidence type="ECO:0000256" key="11">
    <source>
        <dbReference type="ARBA" id="ARBA00022840"/>
    </source>
</evidence>
<dbReference type="PROSITE" id="PS50853">
    <property type="entry name" value="FN3"/>
    <property type="match status" value="1"/>
</dbReference>
<keyword evidence="9" id="KW-0547">Nucleotide-binding</keyword>
<feature type="compositionally biased region" description="Basic and acidic residues" evidence="18">
    <location>
        <begin position="648"/>
        <end position="663"/>
    </location>
</feature>
<dbReference type="Gene3D" id="2.60.40.10">
    <property type="entry name" value="Immunoglobulins"/>
    <property type="match status" value="1"/>
</dbReference>
<dbReference type="GO" id="GO:0005886">
    <property type="term" value="C:plasma membrane"/>
    <property type="evidence" value="ECO:0007669"/>
    <property type="project" value="UniProtKB-SubCell"/>
</dbReference>
<dbReference type="Proteomes" id="UP000794436">
    <property type="component" value="Unassembled WGS sequence"/>
</dbReference>
<dbReference type="GO" id="GO:0004714">
    <property type="term" value="F:transmembrane receptor protein tyrosine kinase activity"/>
    <property type="evidence" value="ECO:0007669"/>
    <property type="project" value="UniProtKB-EC"/>
</dbReference>
<dbReference type="Gene3D" id="2.120.10.80">
    <property type="entry name" value="Kelch-type beta propeller"/>
    <property type="match status" value="2"/>
</dbReference>
<dbReference type="InterPro" id="IPR036116">
    <property type="entry name" value="FN3_sf"/>
</dbReference>
<keyword evidence="17" id="KW-0325">Glycoprotein</keyword>
<evidence type="ECO:0000256" key="14">
    <source>
        <dbReference type="ARBA" id="ARBA00023137"/>
    </source>
</evidence>
<keyword evidence="15" id="KW-1015">Disulfide bond</keyword>
<gene>
    <name evidence="20" type="ORF">Poli38472_009461</name>
</gene>
<evidence type="ECO:0000256" key="2">
    <source>
        <dbReference type="ARBA" id="ARBA00011902"/>
    </source>
</evidence>
<keyword evidence="11" id="KW-0067">ATP-binding</keyword>
<dbReference type="InterPro" id="IPR003961">
    <property type="entry name" value="FN3_dom"/>
</dbReference>
<dbReference type="CDD" id="cd00063">
    <property type="entry name" value="FN3"/>
    <property type="match status" value="1"/>
</dbReference>
<evidence type="ECO:0000256" key="6">
    <source>
        <dbReference type="ARBA" id="ARBA00022692"/>
    </source>
</evidence>
<keyword evidence="21" id="KW-1185">Reference proteome</keyword>
<dbReference type="EC" id="2.7.10.1" evidence="2"/>
<dbReference type="OrthoDB" id="73403at2759"/>
<dbReference type="PANTHER" id="PTHR46093:SF18">
    <property type="entry name" value="FIBRONECTIN TYPE-III DOMAIN-CONTAINING PROTEIN"/>
    <property type="match status" value="1"/>
</dbReference>
<dbReference type="EMBL" id="SPLM01000074">
    <property type="protein sequence ID" value="TMW61968.1"/>
    <property type="molecule type" value="Genomic_DNA"/>
</dbReference>
<feature type="region of interest" description="Disordered" evidence="18">
    <location>
        <begin position="646"/>
        <end position="669"/>
    </location>
</feature>
<dbReference type="Pfam" id="PF12810">
    <property type="entry name" value="ALK_LTK_GRD"/>
    <property type="match status" value="2"/>
</dbReference>
<evidence type="ECO:0000256" key="5">
    <source>
        <dbReference type="ARBA" id="ARBA00022679"/>
    </source>
</evidence>
<keyword evidence="16" id="KW-0675">Receptor</keyword>
<keyword evidence="14" id="KW-0829">Tyrosine-protein kinase</keyword>
<evidence type="ECO:0000313" key="21">
    <source>
        <dbReference type="Proteomes" id="UP000794436"/>
    </source>
</evidence>
<evidence type="ECO:0000256" key="17">
    <source>
        <dbReference type="ARBA" id="ARBA00023180"/>
    </source>
</evidence>
<dbReference type="Pfam" id="PF24681">
    <property type="entry name" value="Kelch_KLHDC2_KLHL20_DRC7"/>
    <property type="match status" value="1"/>
</dbReference>
<dbReference type="PANTHER" id="PTHR46093">
    <property type="entry name" value="ACYL-COA-BINDING DOMAIN-CONTAINING PROTEIN 5"/>
    <property type="match status" value="1"/>
</dbReference>
<evidence type="ECO:0000313" key="20">
    <source>
        <dbReference type="EMBL" id="TMW61968.1"/>
    </source>
</evidence>
<comment type="caution">
    <text evidence="20">The sequence shown here is derived from an EMBL/GenBank/DDBJ whole genome shotgun (WGS) entry which is preliminary data.</text>
</comment>
<dbReference type="SUPFAM" id="SSF49265">
    <property type="entry name" value="Fibronectin type III"/>
    <property type="match status" value="1"/>
</dbReference>
<dbReference type="InterPro" id="IPR015915">
    <property type="entry name" value="Kelch-typ_b-propeller"/>
</dbReference>
<dbReference type="InterPro" id="IPR055163">
    <property type="entry name" value="ALK/LTK-like_GRD"/>
</dbReference>
<evidence type="ECO:0000256" key="9">
    <source>
        <dbReference type="ARBA" id="ARBA00022741"/>
    </source>
</evidence>
<reference evidence="20" key="1">
    <citation type="submission" date="2019-03" db="EMBL/GenBank/DDBJ databases">
        <title>Long read genome sequence of the mycoparasitic Pythium oligandrum ATCC 38472 isolated from sugarbeet rhizosphere.</title>
        <authorList>
            <person name="Gaulin E."/>
        </authorList>
    </citation>
    <scope>NUCLEOTIDE SEQUENCE</scope>
    <source>
        <strain evidence="20">ATCC 38472_TT</strain>
    </source>
</reference>
<keyword evidence="4" id="KW-1003">Cell membrane</keyword>
<proteinExistence type="predicted"/>
<dbReference type="InterPro" id="IPR006652">
    <property type="entry name" value="Kelch_1"/>
</dbReference>
<sequence>MSPRDAIFEVLHLIKGFMWTLFTNSLSFWLLVALAPLIHAGSTRQTVEVELTTLHPGHPGSADVTLQWPAFDKLRLEVQEAGFRVDTSENIAPIVAYETQYSIAGSDDWITLSTAITGTSVPPDGRSRLDLHEKQLILTRADAGETINDGFFRLTMSHAGTSSLDMHQHTITPPIPFDATETQMKTALETLDVVSNVQVFRRALTTPGAYEWTVLFDPPPSSSSDHGNLPLLVMYSEAISAVYSGPGDQIAIQSLREGTRNPVMCVESCIFKVYELPVGQALSFRVRARFINGKWSAWQTSSSSLDIPATGASPWSPQVDFLTDYRVETTKPQSPPSNQPSSTHALLLSATGDAAANKNDQFYVHGTSSGGINQQDGEAGVVLLFPVLLTGERLAERSYFFSGQPQSYRVPLAEDPNRQVVALEVYAWGGGGGSGAKDSAIQHANGGGGAFARGLFRVSSRDRVDIAVGGGGRGSVNGGVVGGLGGGGDGGRGQFVGGGGGGASRVRINEKLVLVAAGGGGGGATDYCCAHGGAGGGGDGFAPDALSIPLDNTITGLARNEYHSINVEGDLRDFFGLPARHPHLDYGFAGPQADYSVLATAGGGASASAAGTAGKPSSFVVSRFGKCYIDEVSGALAIHGALPATEATRGRRDHGGKAQDGKEGGGGGGGGYYGGGGGGSGVDGTGGGGGSSFVAVTDLSQPTARAAIKSNERVKFAKAQAIRSTAVFLSWQAPQFGYSQQVEAFLVEMANRSVDEDFRVLRVIERSVWNVTIDGLSAFAWYRFRVRVLFRDGNAMYSEIQTLQTPATPTNVWKRLQGVRALDERGTHAGTRINDPAPARRYPSARRGHSLTTLDSFIYLFGGFSAGYACNLAHKAACVVEQGVNNELWRLDLLTKTWVQLTPMDTPPPARERHSMAVVANRVLLFGGRVSGMDDATAALQDLWELSISSTTAKTTATLRDRESSLAIPDGLEVFTMGNVPNTPDLCVVSLEIKVQLTHGCLQALKIELFGPGPSTFPQRQQSTVYPVDSQTQEMFWTDAGGFVGGGRRVTPPSPSARSFPVTLQSPKSSSSYAVCQSGSQSLVFSSTASFEALSVFHQLSASGGWTLSVADTVANDGLSGALDSWDINFSLAPCVPTVSWRDLTTVVTGTPPSRRFQHTAVVYQNAMFVYGGRNGRDLTDIYRLDYNAATGAGAWTTLVPVTTVAATTTSERRFHYGRTVVLTPYQLLSIGQGLRHRATRQQSHALGSGLFVARKSVTEPLHGWTRLDSLSVNDEDLSEPLGRYWSSAVFVYEPTRQPPNARIVVFGGQDDTTMFDDLWELRLQLLEEREPLDVLTQTRGEICDWRWANTALQATWTQSCAATTALVSASQATECSLETLLLYAWCDQTYQTLRL</sequence>
<evidence type="ECO:0000256" key="18">
    <source>
        <dbReference type="SAM" id="MobiDB-lite"/>
    </source>
</evidence>
<evidence type="ECO:0000256" key="12">
    <source>
        <dbReference type="ARBA" id="ARBA00022989"/>
    </source>
</evidence>
<accession>A0A8K1CFA5</accession>